<keyword evidence="5" id="KW-0067">ATP-binding</keyword>
<evidence type="ECO:0000259" key="9">
    <source>
        <dbReference type="PROSITE" id="PS50893"/>
    </source>
</evidence>
<evidence type="ECO:0000256" key="3">
    <source>
        <dbReference type="ARBA" id="ARBA00022692"/>
    </source>
</evidence>
<dbReference type="Gene3D" id="3.40.1710.10">
    <property type="entry name" value="abc type-2 transporter like domain"/>
    <property type="match status" value="1"/>
</dbReference>
<evidence type="ECO:0000256" key="8">
    <source>
        <dbReference type="SAM" id="Phobius"/>
    </source>
</evidence>
<evidence type="ECO:0000256" key="5">
    <source>
        <dbReference type="ARBA" id="ARBA00022840"/>
    </source>
</evidence>
<dbReference type="Proteomes" id="UP001418637">
    <property type="component" value="Unassembled WGS sequence"/>
</dbReference>
<feature type="transmembrane region" description="Helical" evidence="8">
    <location>
        <begin position="860"/>
        <end position="879"/>
    </location>
</feature>
<dbReference type="InterPro" id="IPR047651">
    <property type="entry name" value="ABC2_perm_RbbA"/>
</dbReference>
<comment type="subcellular location">
    <subcellularLocation>
        <location evidence="1">Membrane</location>
        <topology evidence="1">Multi-pass membrane protein</topology>
    </subcellularLocation>
</comment>
<feature type="domain" description="ABC transporter" evidence="9">
    <location>
        <begin position="270"/>
        <end position="500"/>
    </location>
</feature>
<dbReference type="EMBL" id="JBBYXI010000002">
    <property type="protein sequence ID" value="MEN3930321.1"/>
    <property type="molecule type" value="Genomic_DNA"/>
</dbReference>
<evidence type="ECO:0000259" key="10">
    <source>
        <dbReference type="PROSITE" id="PS51012"/>
    </source>
</evidence>
<feature type="transmembrane region" description="Helical" evidence="8">
    <location>
        <begin position="769"/>
        <end position="791"/>
    </location>
</feature>
<name>A0ABV0BJK5_9HYPH</name>
<dbReference type="PROSITE" id="PS51012">
    <property type="entry name" value="ABC_TM2"/>
    <property type="match status" value="1"/>
</dbReference>
<evidence type="ECO:0000313" key="11">
    <source>
        <dbReference type="EMBL" id="MEN3930321.1"/>
    </source>
</evidence>
<dbReference type="InterPro" id="IPR027417">
    <property type="entry name" value="P-loop_NTPase"/>
</dbReference>
<feature type="domain" description="ABC transporter" evidence="9">
    <location>
        <begin position="7"/>
        <end position="242"/>
    </location>
</feature>
<keyword evidence="7 8" id="KW-0472">Membrane</keyword>
<dbReference type="RefSeq" id="WP_346336328.1">
    <property type="nucleotide sequence ID" value="NZ_JBBYXI010000002.1"/>
</dbReference>
<dbReference type="PROSITE" id="PS50893">
    <property type="entry name" value="ABC_TRANSPORTER_2"/>
    <property type="match status" value="2"/>
</dbReference>
<dbReference type="InterPro" id="IPR047817">
    <property type="entry name" value="ABC2_TM_bact-type"/>
</dbReference>
<feature type="domain" description="ABC transmembrane type-2" evidence="10">
    <location>
        <begin position="675"/>
        <end position="912"/>
    </location>
</feature>
<feature type="transmembrane region" description="Helical" evidence="8">
    <location>
        <begin position="717"/>
        <end position="739"/>
    </location>
</feature>
<feature type="transmembrane region" description="Helical" evidence="8">
    <location>
        <begin position="828"/>
        <end position="848"/>
    </location>
</feature>
<protein>
    <submittedName>
        <fullName evidence="11">Ribosome-associated ATPase/putative transporter RbbA</fullName>
    </submittedName>
</protein>
<dbReference type="Gene3D" id="3.40.50.300">
    <property type="entry name" value="P-loop containing nucleotide triphosphate hydrolases"/>
    <property type="match status" value="2"/>
</dbReference>
<dbReference type="SUPFAM" id="SSF52540">
    <property type="entry name" value="P-loop containing nucleoside triphosphate hydrolases"/>
    <property type="match status" value="2"/>
</dbReference>
<keyword evidence="3 8" id="KW-0812">Transmembrane</keyword>
<evidence type="ECO:0000313" key="12">
    <source>
        <dbReference type="Proteomes" id="UP001418637"/>
    </source>
</evidence>
<proteinExistence type="inferred from homology"/>
<keyword evidence="6 8" id="KW-1133">Transmembrane helix</keyword>
<dbReference type="Pfam" id="PF00005">
    <property type="entry name" value="ABC_tran"/>
    <property type="match status" value="2"/>
</dbReference>
<evidence type="ECO:0000256" key="2">
    <source>
        <dbReference type="ARBA" id="ARBA00005417"/>
    </source>
</evidence>
<organism evidence="11 12">
    <name type="scientific">Hohaiivirga grylli</name>
    <dbReference type="NCBI Taxonomy" id="3133970"/>
    <lineage>
        <taxon>Bacteria</taxon>
        <taxon>Pseudomonadati</taxon>
        <taxon>Pseudomonadota</taxon>
        <taxon>Alphaproteobacteria</taxon>
        <taxon>Hyphomicrobiales</taxon>
        <taxon>Methylobacteriaceae</taxon>
        <taxon>Hohaiivirga</taxon>
    </lineage>
</organism>
<reference evidence="11 12" key="1">
    <citation type="submission" date="2024-04" db="EMBL/GenBank/DDBJ databases">
        <title>A novel species isolated from cricket.</title>
        <authorList>
            <person name="Wang H.-C."/>
        </authorList>
    </citation>
    <scope>NUCLEOTIDE SEQUENCE [LARGE SCALE GENOMIC DNA]</scope>
    <source>
        <strain evidence="11 12">WL0021</strain>
    </source>
</reference>
<evidence type="ECO:0000256" key="1">
    <source>
        <dbReference type="ARBA" id="ARBA00004141"/>
    </source>
</evidence>
<dbReference type="InterPro" id="IPR017871">
    <property type="entry name" value="ABC_transporter-like_CS"/>
</dbReference>
<accession>A0ABV0BJK5</accession>
<feature type="transmembrane region" description="Helical" evidence="8">
    <location>
        <begin position="798"/>
        <end position="822"/>
    </location>
</feature>
<dbReference type="InterPro" id="IPR013525">
    <property type="entry name" value="ABC2_TM"/>
</dbReference>
<keyword evidence="12" id="KW-1185">Reference proteome</keyword>
<evidence type="ECO:0000256" key="6">
    <source>
        <dbReference type="ARBA" id="ARBA00022989"/>
    </source>
</evidence>
<evidence type="ECO:0000256" key="7">
    <source>
        <dbReference type="ARBA" id="ARBA00023136"/>
    </source>
</evidence>
<comment type="similarity">
    <text evidence="2">Belongs to the ABC transporter superfamily.</text>
</comment>
<dbReference type="PANTHER" id="PTHR43038">
    <property type="entry name" value="ATP-BINDING CASSETTE, SUB-FAMILY H, MEMBER 1"/>
    <property type="match status" value="1"/>
</dbReference>
<feature type="transmembrane region" description="Helical" evidence="8">
    <location>
        <begin position="891"/>
        <end position="909"/>
    </location>
</feature>
<keyword evidence="4" id="KW-0547">Nucleotide-binding</keyword>
<dbReference type="NCBIfam" id="NF033858">
    <property type="entry name" value="ABC2_perm_RbbA"/>
    <property type="match status" value="1"/>
</dbReference>
<evidence type="ECO:0000256" key="4">
    <source>
        <dbReference type="ARBA" id="ARBA00022741"/>
    </source>
</evidence>
<dbReference type="InterPro" id="IPR003593">
    <property type="entry name" value="AAA+_ATPase"/>
</dbReference>
<dbReference type="Pfam" id="PF12698">
    <property type="entry name" value="ABC2_membrane_3"/>
    <property type="match status" value="1"/>
</dbReference>
<dbReference type="SMART" id="SM00382">
    <property type="entry name" value="AAA"/>
    <property type="match status" value="2"/>
</dbReference>
<dbReference type="InterPro" id="IPR003439">
    <property type="entry name" value="ABC_transporter-like_ATP-bd"/>
</dbReference>
<gene>
    <name evidence="11" type="primary">rbbA</name>
    <name evidence="11" type="ORF">WJT86_04500</name>
</gene>
<sequence length="914" mass="100897">MKQAAIAHITGLSHNFGKTGALKDITIDIPAGCMTGLIGPDGVGKSTLLSILAGVRTIQTGDVSVLDGDMKSSEHRRVCYERVAYMPQGLGRNLYPTLSVYENVDFFGRLFGQGDEERRARISELLKATDLEAFADRPAGKLSGGMKQKLSLCCSLIHDPDFLILDEPTTGVDPLSRRQFWDLIDTIRSRRPGMSVIVATAYMEEAENFDWLSAMNDGEIIAHGSPDDVRKQANCKTLEEAFIAMLPEKERAGYEPVVVTPRTGNDRIAIEAEGLTCRFGSFTAVDHVSFKIPEGEIFGFLGSNGCGKSTTMKMLTGLLPATEGEARLFGEVLDARNMKTRYRVGYMSQAFSLYGELTVFQNLELHAQLFHLPKEDAPQRIKELMERFDLAHVANEVPDALPLGIRQRLQLAVAIIHRPEVLILDEPTSGVDPVARDSFWRYLIQMSREENVTIFISTHFMNEAERCDRISLMHAGKVLAVGSPEELSQQNGGKPLEEVFISYLADAAGISLAADKAHTEQNVSAISTEEVENTHTGKSKYFDFGRLWAYARRETMELIRDPIRLVFALLGPVLLMVTFGYGISFDVENLPFAVYDQDQSLESRNIVESFEGSRYFVRRPDIRSTDEMERRLRSGELSVVIEIPPDFGRNLITNNKPEINVSVDGAMPFRAETTKGYVTGLAQEYIQNISQESKVKPSAQAIDIEARFRYNQAFKSVFAIVPSVIMLMLVLIPAIMSAVSVGREKESGSIANFQSTPVTRLEFLLGKQVPYATVAFMSFILLLILSIYLFGVPVKGSFLLLLLGSIFYILATTAFGLFVSSFTKTQVAAIFATSIITIIPAVNFSGLLVPVASLSGGGRLIGLAFPAAWYQPISIGTFTKGLGFMDLWPNLFVLILFAIGFITASALVLKKQEA</sequence>
<comment type="caution">
    <text evidence="11">The sequence shown here is derived from an EMBL/GenBank/DDBJ whole genome shotgun (WGS) entry which is preliminary data.</text>
</comment>
<dbReference type="PANTHER" id="PTHR43038:SF4">
    <property type="entry name" value="RIBOSOME-ASSOCIATED ATPASE"/>
    <property type="match status" value="1"/>
</dbReference>
<feature type="transmembrane region" description="Helical" evidence="8">
    <location>
        <begin position="563"/>
        <end position="583"/>
    </location>
</feature>
<dbReference type="PROSITE" id="PS00211">
    <property type="entry name" value="ABC_TRANSPORTER_1"/>
    <property type="match status" value="1"/>
</dbReference>